<evidence type="ECO:0000259" key="2">
    <source>
        <dbReference type="Pfam" id="PF13670"/>
    </source>
</evidence>
<feature type="signal peptide" evidence="1">
    <location>
        <begin position="1"/>
        <end position="20"/>
    </location>
</feature>
<keyword evidence="4" id="KW-1185">Reference proteome</keyword>
<reference evidence="3 4" key="1">
    <citation type="submission" date="2020-05" db="EMBL/GenBank/DDBJ databases">
        <authorList>
            <person name="Niu N."/>
        </authorList>
    </citation>
    <scope>NUCLEOTIDE SEQUENCE [LARGE SCALE GENOMIC DNA]</scope>
    <source>
        <strain evidence="3 4">LMG10982</strain>
    </source>
</reference>
<dbReference type="RefSeq" id="WP_171588779.1">
    <property type="nucleotide sequence ID" value="NZ_JABGBO010000006.1"/>
</dbReference>
<protein>
    <submittedName>
        <fullName evidence="3">PepSY domain-containing protein</fullName>
    </submittedName>
</protein>
<evidence type="ECO:0000313" key="3">
    <source>
        <dbReference type="EMBL" id="NOL49801.1"/>
    </source>
</evidence>
<dbReference type="Pfam" id="PF13670">
    <property type="entry name" value="PepSY_2"/>
    <property type="match status" value="1"/>
</dbReference>
<name>A0A7Y4P4S4_9BURK</name>
<organism evidence="3 4">
    <name type="scientific">Pelistega europaea</name>
    <dbReference type="NCBI Taxonomy" id="106147"/>
    <lineage>
        <taxon>Bacteria</taxon>
        <taxon>Pseudomonadati</taxon>
        <taxon>Pseudomonadota</taxon>
        <taxon>Betaproteobacteria</taxon>
        <taxon>Burkholderiales</taxon>
        <taxon>Alcaligenaceae</taxon>
        <taxon>Pelistega</taxon>
    </lineage>
</organism>
<feature type="domain" description="PepSY" evidence="2">
    <location>
        <begin position="6"/>
        <end position="86"/>
    </location>
</feature>
<comment type="caution">
    <text evidence="3">The sequence shown here is derived from an EMBL/GenBank/DDBJ whole genome shotgun (WGS) entry which is preliminary data.</text>
</comment>
<proteinExistence type="predicted"/>
<dbReference type="InterPro" id="IPR025711">
    <property type="entry name" value="PepSY"/>
</dbReference>
<dbReference type="EMBL" id="JABGBO010000006">
    <property type="protein sequence ID" value="NOL49801.1"/>
    <property type="molecule type" value="Genomic_DNA"/>
</dbReference>
<keyword evidence="1" id="KW-0732">Signal</keyword>
<evidence type="ECO:0000313" key="4">
    <source>
        <dbReference type="Proteomes" id="UP000541421"/>
    </source>
</evidence>
<dbReference type="AlphaFoldDB" id="A0A7Y4P4S4"/>
<gene>
    <name evidence="3" type="ORF">HKX40_06590</name>
</gene>
<sequence length="89" mass="10214">MFKQILFASVIASFSSVALASTQCTHYPENERIPSIQFQQKLQQEGYHIKKFEIDDNCYEIEGTNAKGERVEINFDMKTGQAVKSKIKH</sequence>
<dbReference type="Proteomes" id="UP000541421">
    <property type="component" value="Unassembled WGS sequence"/>
</dbReference>
<evidence type="ECO:0000256" key="1">
    <source>
        <dbReference type="SAM" id="SignalP"/>
    </source>
</evidence>
<feature type="chain" id="PRO_5031264750" evidence="1">
    <location>
        <begin position="21"/>
        <end position="89"/>
    </location>
</feature>
<accession>A0A7Y4P4S4</accession>